<dbReference type="RefSeq" id="WP_096357857.1">
    <property type="nucleotide sequence ID" value="NZ_AP014946.1"/>
</dbReference>
<evidence type="ECO:0000256" key="3">
    <source>
        <dbReference type="ARBA" id="ARBA00036002"/>
    </source>
</evidence>
<dbReference type="InterPro" id="IPR029069">
    <property type="entry name" value="HotDog_dom_sf"/>
</dbReference>
<evidence type="ECO:0000256" key="1">
    <source>
        <dbReference type="ARBA" id="ARBA00022801"/>
    </source>
</evidence>
<name>A0A0S3PYV7_9BRAD</name>
<dbReference type="PANTHER" id="PTHR43240">
    <property type="entry name" value="1,4-DIHYDROXY-2-NAPHTHOYL-COA THIOESTERASE 1"/>
    <property type="match status" value="1"/>
</dbReference>
<evidence type="ECO:0000313" key="9">
    <source>
        <dbReference type="EMBL" id="BAT61119.1"/>
    </source>
</evidence>
<dbReference type="AlphaFoldDB" id="A0A0S3PYV7"/>
<dbReference type="EMBL" id="AP014946">
    <property type="protein sequence ID" value="BAT61119.1"/>
    <property type="molecule type" value="Genomic_DNA"/>
</dbReference>
<comment type="similarity">
    <text evidence="4">Belongs to the YigI thioesterase family.</text>
</comment>
<accession>A0A0S3PYV7</accession>
<keyword evidence="10" id="KW-1185">Reference proteome</keyword>
<dbReference type="OrthoDB" id="9806185at2"/>
<evidence type="ECO:0000256" key="4">
    <source>
        <dbReference type="ARBA" id="ARBA00038381"/>
    </source>
</evidence>
<comment type="catalytic activity">
    <reaction evidence="2">
        <text>a fatty acyl-CoA + H2O = a fatty acid + CoA + H(+)</text>
        <dbReference type="Rhea" id="RHEA:16781"/>
        <dbReference type="ChEBI" id="CHEBI:15377"/>
        <dbReference type="ChEBI" id="CHEBI:15378"/>
        <dbReference type="ChEBI" id="CHEBI:28868"/>
        <dbReference type="ChEBI" id="CHEBI:57287"/>
        <dbReference type="ChEBI" id="CHEBI:77636"/>
        <dbReference type="EC" id="3.1.2.20"/>
    </reaction>
</comment>
<feature type="domain" description="Thioesterase" evidence="8">
    <location>
        <begin position="50"/>
        <end position="120"/>
    </location>
</feature>
<evidence type="ECO:0000256" key="2">
    <source>
        <dbReference type="ARBA" id="ARBA00035880"/>
    </source>
</evidence>
<comment type="catalytic activity">
    <reaction evidence="3">
        <text>a long-chain fatty acyl-CoA + H2O = a long-chain fatty acid + CoA + H(+)</text>
        <dbReference type="Rhea" id="RHEA:67680"/>
        <dbReference type="ChEBI" id="CHEBI:15377"/>
        <dbReference type="ChEBI" id="CHEBI:15378"/>
        <dbReference type="ChEBI" id="CHEBI:57287"/>
        <dbReference type="ChEBI" id="CHEBI:57560"/>
        <dbReference type="ChEBI" id="CHEBI:83139"/>
    </reaction>
</comment>
<evidence type="ECO:0000256" key="5">
    <source>
        <dbReference type="ARBA" id="ARBA00038894"/>
    </source>
</evidence>
<dbReference type="SUPFAM" id="SSF54637">
    <property type="entry name" value="Thioesterase/thiol ester dehydrase-isomerase"/>
    <property type="match status" value="1"/>
</dbReference>
<dbReference type="Proteomes" id="UP000236884">
    <property type="component" value="Chromosome"/>
</dbReference>
<organism evidence="9 10">
    <name type="scientific">Variibacter gotjawalensis</name>
    <dbReference type="NCBI Taxonomy" id="1333996"/>
    <lineage>
        <taxon>Bacteria</taxon>
        <taxon>Pseudomonadati</taxon>
        <taxon>Pseudomonadota</taxon>
        <taxon>Alphaproteobacteria</taxon>
        <taxon>Hyphomicrobiales</taxon>
        <taxon>Nitrobacteraceae</taxon>
        <taxon>Variibacter</taxon>
    </lineage>
</organism>
<dbReference type="CDD" id="cd03443">
    <property type="entry name" value="PaaI_thioesterase"/>
    <property type="match status" value="1"/>
</dbReference>
<reference evidence="9 10" key="1">
    <citation type="submission" date="2015-08" db="EMBL/GenBank/DDBJ databases">
        <title>Investigation of the bacterial diversity of lava forest soil.</title>
        <authorList>
            <person name="Lee J.S."/>
        </authorList>
    </citation>
    <scope>NUCLEOTIDE SEQUENCE [LARGE SCALE GENOMIC DNA]</scope>
    <source>
        <strain evidence="9 10">GJW-30</strain>
    </source>
</reference>
<dbReference type="InterPro" id="IPR006683">
    <property type="entry name" value="Thioestr_dom"/>
</dbReference>
<proteinExistence type="inferred from homology"/>
<dbReference type="InterPro" id="IPR003736">
    <property type="entry name" value="PAAI_dom"/>
</dbReference>
<keyword evidence="1" id="KW-0378">Hydrolase</keyword>
<sequence length="142" mass="15360">MSLDPELVAEVRRTFDQQKAMSKVGATIAHLAAGECDLRLPYDITNTQQHGFVHGGIVAMIADTACGIAARTTMPLNMGILTAEFKLNLLAPAEGDYLIAQGRVVRAGRRLVVTQGDVFSFAGDKRKHIALITATMMTVEFQ</sequence>
<comment type="catalytic activity">
    <reaction evidence="7">
        <text>a medium-chain fatty acyl-CoA + H2O = a medium-chain fatty acid + CoA + H(+)</text>
        <dbReference type="Rhea" id="RHEA:68184"/>
        <dbReference type="ChEBI" id="CHEBI:15377"/>
        <dbReference type="ChEBI" id="CHEBI:15378"/>
        <dbReference type="ChEBI" id="CHEBI:57287"/>
        <dbReference type="ChEBI" id="CHEBI:59558"/>
        <dbReference type="ChEBI" id="CHEBI:90546"/>
    </reaction>
</comment>
<dbReference type="Pfam" id="PF03061">
    <property type="entry name" value="4HBT"/>
    <property type="match status" value="1"/>
</dbReference>
<dbReference type="KEGG" id="vgo:GJW-30_1_03675"/>
<evidence type="ECO:0000256" key="6">
    <source>
        <dbReference type="ARBA" id="ARBA00040062"/>
    </source>
</evidence>
<protein>
    <recommendedName>
        <fullName evidence="6">Medium/long-chain acyl-CoA thioesterase YigI</fullName>
        <ecNumber evidence="5">3.1.2.20</ecNumber>
    </recommendedName>
</protein>
<gene>
    <name evidence="9" type="ORF">GJW-30_1_03675</name>
</gene>
<dbReference type="NCBIfam" id="TIGR00369">
    <property type="entry name" value="unchar_dom_1"/>
    <property type="match status" value="1"/>
</dbReference>
<evidence type="ECO:0000259" key="8">
    <source>
        <dbReference type="Pfam" id="PF03061"/>
    </source>
</evidence>
<dbReference type="EC" id="3.1.2.20" evidence="5"/>
<evidence type="ECO:0000256" key="7">
    <source>
        <dbReference type="ARBA" id="ARBA00048062"/>
    </source>
</evidence>
<evidence type="ECO:0000313" key="10">
    <source>
        <dbReference type="Proteomes" id="UP000236884"/>
    </source>
</evidence>
<dbReference type="PANTHER" id="PTHR43240:SF20">
    <property type="entry name" value="MEDIUM_LONG-CHAIN ACYL-COA THIOESTERASE YIGI"/>
    <property type="match status" value="1"/>
</dbReference>
<dbReference type="GO" id="GO:0047617">
    <property type="term" value="F:fatty acyl-CoA hydrolase activity"/>
    <property type="evidence" value="ECO:0007669"/>
    <property type="project" value="UniProtKB-EC"/>
</dbReference>
<dbReference type="Gene3D" id="3.10.129.10">
    <property type="entry name" value="Hotdog Thioesterase"/>
    <property type="match status" value="1"/>
</dbReference>